<dbReference type="EMBL" id="BARS01021778">
    <property type="protein sequence ID" value="GAG07526.1"/>
    <property type="molecule type" value="Genomic_DNA"/>
</dbReference>
<proteinExistence type="predicted"/>
<organism evidence="1">
    <name type="scientific">marine sediment metagenome</name>
    <dbReference type="NCBI Taxonomy" id="412755"/>
    <lineage>
        <taxon>unclassified sequences</taxon>
        <taxon>metagenomes</taxon>
        <taxon>ecological metagenomes</taxon>
    </lineage>
</organism>
<gene>
    <name evidence="1" type="ORF">S01H1_34922</name>
</gene>
<evidence type="ECO:0000313" key="1">
    <source>
        <dbReference type="EMBL" id="GAG07526.1"/>
    </source>
</evidence>
<dbReference type="AlphaFoldDB" id="X0W4A4"/>
<name>X0W4A4_9ZZZZ</name>
<feature type="non-terminal residue" evidence="1">
    <location>
        <position position="1"/>
    </location>
</feature>
<protein>
    <submittedName>
        <fullName evidence="1">Uncharacterized protein</fullName>
    </submittedName>
</protein>
<reference evidence="1" key="1">
    <citation type="journal article" date="2014" name="Front. Microbiol.">
        <title>High frequency of phylogenetically diverse reductive dehalogenase-homologous genes in deep subseafloor sedimentary metagenomes.</title>
        <authorList>
            <person name="Kawai M."/>
            <person name="Futagami T."/>
            <person name="Toyoda A."/>
            <person name="Takaki Y."/>
            <person name="Nishi S."/>
            <person name="Hori S."/>
            <person name="Arai W."/>
            <person name="Tsubouchi T."/>
            <person name="Morono Y."/>
            <person name="Uchiyama I."/>
            <person name="Ito T."/>
            <person name="Fujiyama A."/>
            <person name="Inagaki F."/>
            <person name="Takami H."/>
        </authorList>
    </citation>
    <scope>NUCLEOTIDE SEQUENCE</scope>
    <source>
        <strain evidence="1">Expedition CK06-06</strain>
    </source>
</reference>
<accession>X0W4A4</accession>
<sequence length="64" mass="7560">EQLAFFLYLPIKLYDSMLDYKCLDSNHRLMTITANRRCESALTPFIHVTTRIIEHSNLVEFRLG</sequence>
<comment type="caution">
    <text evidence="1">The sequence shown here is derived from an EMBL/GenBank/DDBJ whole genome shotgun (WGS) entry which is preliminary data.</text>
</comment>